<organism evidence="9 10">
    <name type="scientific">Roridomyces roridus</name>
    <dbReference type="NCBI Taxonomy" id="1738132"/>
    <lineage>
        <taxon>Eukaryota</taxon>
        <taxon>Fungi</taxon>
        <taxon>Dikarya</taxon>
        <taxon>Basidiomycota</taxon>
        <taxon>Agaricomycotina</taxon>
        <taxon>Agaricomycetes</taxon>
        <taxon>Agaricomycetidae</taxon>
        <taxon>Agaricales</taxon>
        <taxon>Marasmiineae</taxon>
        <taxon>Mycenaceae</taxon>
        <taxon>Roridomyces</taxon>
    </lineage>
</organism>
<dbReference type="InterPro" id="IPR017141">
    <property type="entry name" value="Pept_M20_carboxypep"/>
</dbReference>
<dbReference type="CDD" id="cd05674">
    <property type="entry name" value="M20_yscS"/>
    <property type="match status" value="1"/>
</dbReference>
<dbReference type="Pfam" id="PF07687">
    <property type="entry name" value="M20_dimer"/>
    <property type="match status" value="1"/>
</dbReference>
<feature type="active site" evidence="6">
    <location>
        <position position="164"/>
    </location>
</feature>
<evidence type="ECO:0000259" key="8">
    <source>
        <dbReference type="Pfam" id="PF07687"/>
    </source>
</evidence>
<feature type="binding site" evidence="7">
    <location>
        <position position="526"/>
    </location>
    <ligand>
        <name>Zn(2+)</name>
        <dbReference type="ChEBI" id="CHEBI:29105"/>
        <label>1</label>
    </ligand>
</feature>
<keyword evidence="4" id="KW-0378">Hydrolase</keyword>
<evidence type="ECO:0000256" key="1">
    <source>
        <dbReference type="ARBA" id="ARBA00006247"/>
    </source>
</evidence>
<evidence type="ECO:0000256" key="2">
    <source>
        <dbReference type="ARBA" id="ARBA00022670"/>
    </source>
</evidence>
<feature type="domain" description="Peptidase M20 dimerisation" evidence="8">
    <location>
        <begin position="281"/>
        <end position="430"/>
    </location>
</feature>
<evidence type="ECO:0000256" key="7">
    <source>
        <dbReference type="PIRSR" id="PIRSR037217-2"/>
    </source>
</evidence>
<dbReference type="SUPFAM" id="SSF53187">
    <property type="entry name" value="Zn-dependent exopeptidases"/>
    <property type="match status" value="1"/>
</dbReference>
<dbReference type="PANTHER" id="PTHR45962">
    <property type="entry name" value="N-FATTY-ACYL-AMINO ACID SYNTHASE/HYDROLASE PM20D1"/>
    <property type="match status" value="1"/>
</dbReference>
<dbReference type="InterPro" id="IPR036264">
    <property type="entry name" value="Bact_exopeptidase_dim_dom"/>
</dbReference>
<dbReference type="GO" id="GO:0051603">
    <property type="term" value="P:proteolysis involved in protein catabolic process"/>
    <property type="evidence" value="ECO:0007669"/>
    <property type="project" value="TreeGrafter"/>
</dbReference>
<evidence type="ECO:0000256" key="4">
    <source>
        <dbReference type="ARBA" id="ARBA00022801"/>
    </source>
</evidence>
<dbReference type="SUPFAM" id="SSF55031">
    <property type="entry name" value="Bacterial exopeptidase dimerisation domain"/>
    <property type="match status" value="1"/>
</dbReference>
<keyword evidence="10" id="KW-1185">Reference proteome</keyword>
<dbReference type="GO" id="GO:0004181">
    <property type="term" value="F:metallocarboxypeptidase activity"/>
    <property type="evidence" value="ECO:0007669"/>
    <property type="project" value="InterPro"/>
</dbReference>
<dbReference type="Gene3D" id="3.40.630.10">
    <property type="entry name" value="Zn peptidases"/>
    <property type="match status" value="1"/>
</dbReference>
<dbReference type="InterPro" id="IPR011650">
    <property type="entry name" value="Peptidase_M20_dimer"/>
</dbReference>
<evidence type="ECO:0000256" key="6">
    <source>
        <dbReference type="PIRSR" id="PIRSR037217-1"/>
    </source>
</evidence>
<dbReference type="GO" id="GO:0000328">
    <property type="term" value="C:fungal-type vacuole lumen"/>
    <property type="evidence" value="ECO:0007669"/>
    <property type="project" value="TreeGrafter"/>
</dbReference>
<protein>
    <recommendedName>
        <fullName evidence="8">Peptidase M20 dimerisation domain-containing protein</fullName>
    </recommendedName>
</protein>
<dbReference type="Gene3D" id="3.30.70.360">
    <property type="match status" value="1"/>
</dbReference>
<gene>
    <name evidence="9" type="ORF">FB45DRAFT_919355</name>
</gene>
<dbReference type="GO" id="GO:0046872">
    <property type="term" value="F:metal ion binding"/>
    <property type="evidence" value="ECO:0007669"/>
    <property type="project" value="UniProtKB-KW"/>
</dbReference>
<keyword evidence="5 7" id="KW-0862">Zinc</keyword>
<feature type="binding site" evidence="7">
    <location>
        <position position="261"/>
    </location>
    <ligand>
        <name>Zn(2+)</name>
        <dbReference type="ChEBI" id="CHEBI:29105"/>
        <label>2</label>
    </ligand>
</feature>
<evidence type="ECO:0000256" key="5">
    <source>
        <dbReference type="ARBA" id="ARBA00022833"/>
    </source>
</evidence>
<keyword evidence="3 7" id="KW-0479">Metal-binding</keyword>
<feature type="binding site" evidence="7">
    <location>
        <position position="162"/>
    </location>
    <ligand>
        <name>Zn(2+)</name>
        <dbReference type="ChEBI" id="CHEBI:29105"/>
        <label>2</label>
    </ligand>
</feature>
<dbReference type="AlphaFoldDB" id="A0AAD7BRT9"/>
<feature type="binding site" evidence="7">
    <location>
        <position position="198"/>
    </location>
    <ligand>
        <name>Zn(2+)</name>
        <dbReference type="ChEBI" id="CHEBI:29105"/>
        <label>1</label>
    </ligand>
</feature>
<feature type="active site" description="Proton acceptor" evidence="6">
    <location>
        <position position="232"/>
    </location>
</feature>
<dbReference type="Gene3D" id="1.10.150.900">
    <property type="match status" value="1"/>
</dbReference>
<dbReference type="InterPro" id="IPR002933">
    <property type="entry name" value="Peptidase_M20"/>
</dbReference>
<dbReference type="EMBL" id="JARKIF010000010">
    <property type="protein sequence ID" value="KAJ7628844.1"/>
    <property type="molecule type" value="Genomic_DNA"/>
</dbReference>
<feature type="binding site" evidence="7">
    <location>
        <position position="233"/>
    </location>
    <ligand>
        <name>Zn(2+)</name>
        <dbReference type="ChEBI" id="CHEBI:29105"/>
        <label>1</label>
    </ligand>
</feature>
<dbReference type="Pfam" id="PF01546">
    <property type="entry name" value="Peptidase_M20"/>
    <property type="match status" value="1"/>
</dbReference>
<dbReference type="InterPro" id="IPR047177">
    <property type="entry name" value="Pept_M20A"/>
</dbReference>
<keyword evidence="2" id="KW-0645">Protease</keyword>
<dbReference type="PANTHER" id="PTHR45962:SF1">
    <property type="entry name" value="N-FATTY-ACYL-AMINO ACID SYNTHASE_HYDROLASE PM20D1"/>
    <property type="match status" value="1"/>
</dbReference>
<accession>A0AAD7BRT9</accession>
<feature type="binding site" evidence="7">
    <location>
        <position position="198"/>
    </location>
    <ligand>
        <name>Zn(2+)</name>
        <dbReference type="ChEBI" id="CHEBI:29105"/>
        <label>2</label>
    </ligand>
</feature>
<evidence type="ECO:0000313" key="10">
    <source>
        <dbReference type="Proteomes" id="UP001221142"/>
    </source>
</evidence>
<name>A0AAD7BRT9_9AGAR</name>
<dbReference type="Proteomes" id="UP001221142">
    <property type="component" value="Unassembled WGS sequence"/>
</dbReference>
<proteinExistence type="inferred from homology"/>
<evidence type="ECO:0000313" key="9">
    <source>
        <dbReference type="EMBL" id="KAJ7628844.1"/>
    </source>
</evidence>
<reference evidence="9" key="1">
    <citation type="submission" date="2023-03" db="EMBL/GenBank/DDBJ databases">
        <title>Massive genome expansion in bonnet fungi (Mycena s.s.) driven by repeated elements and novel gene families across ecological guilds.</title>
        <authorList>
            <consortium name="Lawrence Berkeley National Laboratory"/>
            <person name="Harder C.B."/>
            <person name="Miyauchi S."/>
            <person name="Viragh M."/>
            <person name="Kuo A."/>
            <person name="Thoen E."/>
            <person name="Andreopoulos B."/>
            <person name="Lu D."/>
            <person name="Skrede I."/>
            <person name="Drula E."/>
            <person name="Henrissat B."/>
            <person name="Morin E."/>
            <person name="Kohler A."/>
            <person name="Barry K."/>
            <person name="LaButti K."/>
            <person name="Morin E."/>
            <person name="Salamov A."/>
            <person name="Lipzen A."/>
            <person name="Mereny Z."/>
            <person name="Hegedus B."/>
            <person name="Baldrian P."/>
            <person name="Stursova M."/>
            <person name="Weitz H."/>
            <person name="Taylor A."/>
            <person name="Grigoriev I.V."/>
            <person name="Nagy L.G."/>
            <person name="Martin F."/>
            <person name="Kauserud H."/>
        </authorList>
    </citation>
    <scope>NUCLEOTIDE SEQUENCE</scope>
    <source>
        <strain evidence="9">9284</strain>
    </source>
</reference>
<comment type="caution">
    <text evidence="9">The sequence shown here is derived from an EMBL/GenBank/DDBJ whole genome shotgun (WGS) entry which is preliminary data.</text>
</comment>
<comment type="similarity">
    <text evidence="1">Belongs to the peptidase M20A family.</text>
</comment>
<dbReference type="PIRSF" id="PIRSF037217">
    <property type="entry name" value="Carboxypeptidase_S"/>
    <property type="match status" value="1"/>
</dbReference>
<sequence length="556" mass="60705">MRGLPLHDAPSKPRSMTWSRAGIFLLASAAIFFYTKPILHDTVIHPVDISQPTGLPVSCPAQPPGLAPSLPFKIPSSKEPRRALYADRLRGAVRVRTETFDGAPTDGADPWYDKFYDFEAYLSETFPDVFGTLELEHVATHGLLLTWRGSEPDLKPMLLMAHQDVVPVNNETLSQWAHPPFDAVLDDDGWIWGRGAGDNKNMLIAHFSAVSELIRAGFTPTRTLLIALGFDEEGGAVRSASAIAAYLEDVYGQDGLFLIVDEGAGLMDDYFGQTWVTPEMAEKGVLNIQVSVNVPGGHSSIPPAHTAIGILSSLVTTIEAHPFSPTLDKGNPFAAFVMCLAEYGTIDPLLKTLLADERTWPAAAALMAERNAGDKSRLSTSQAATVVQGGVKVNALPEEAHVIVNLRVGVEDTLDQIYKRYERLLRPEAERFGLEVVGFGEEPSAGATRYLQLSSPFGAEASAVTAFNGSAWDLFARTSRHLFPTALVAPYLATGGTDSRAYTARNLTKEVFRFQAARDWQRVNIHTVDERVLLDGHLNTIAWLHAFIQNVDAFRG</sequence>
<evidence type="ECO:0000256" key="3">
    <source>
        <dbReference type="ARBA" id="ARBA00022723"/>
    </source>
</evidence>